<dbReference type="InterPro" id="IPR052348">
    <property type="entry name" value="Metallopeptidase_M50B"/>
</dbReference>
<comment type="caution">
    <text evidence="15">The sequence shown here is derived from an EMBL/GenBank/DDBJ whole genome shotgun (WGS) entry which is preliminary data.</text>
</comment>
<keyword evidence="12 13" id="KW-0472">Membrane</keyword>
<comment type="similarity">
    <text evidence="3">Belongs to the peptidase M50B family.</text>
</comment>
<evidence type="ECO:0000256" key="4">
    <source>
        <dbReference type="ARBA" id="ARBA00022475"/>
    </source>
</evidence>
<dbReference type="Proteomes" id="UP000704960">
    <property type="component" value="Unassembled WGS sequence"/>
</dbReference>
<accession>A0A932YXK9</accession>
<feature type="transmembrane region" description="Helical" evidence="13">
    <location>
        <begin position="182"/>
        <end position="209"/>
    </location>
</feature>
<evidence type="ECO:0000256" key="1">
    <source>
        <dbReference type="ARBA" id="ARBA00001947"/>
    </source>
</evidence>
<keyword evidence="8" id="KW-0378">Hydrolase</keyword>
<feature type="transmembrane region" description="Helical" evidence="13">
    <location>
        <begin position="136"/>
        <end position="155"/>
    </location>
</feature>
<comment type="subcellular location">
    <subcellularLocation>
        <location evidence="2">Cell membrane</location>
        <topology evidence="2">Multi-pass membrane protein</topology>
    </subcellularLocation>
</comment>
<dbReference type="EMBL" id="JACQMJ010000004">
    <property type="protein sequence ID" value="MBI4132054.1"/>
    <property type="molecule type" value="Genomic_DNA"/>
</dbReference>
<organism evidence="15 16">
    <name type="scientific">Candidatus Sungiibacteriota bacterium</name>
    <dbReference type="NCBI Taxonomy" id="2750080"/>
    <lineage>
        <taxon>Bacteria</taxon>
        <taxon>Candidatus Sungiibacteriota</taxon>
    </lineage>
</organism>
<name>A0A932YXK9_9BACT</name>
<dbReference type="AlphaFoldDB" id="A0A932YXK9"/>
<evidence type="ECO:0000256" key="10">
    <source>
        <dbReference type="ARBA" id="ARBA00022989"/>
    </source>
</evidence>
<evidence type="ECO:0000256" key="6">
    <source>
        <dbReference type="ARBA" id="ARBA00022692"/>
    </source>
</evidence>
<keyword evidence="4" id="KW-1003">Cell membrane</keyword>
<feature type="transmembrane region" description="Helical" evidence="13">
    <location>
        <begin position="95"/>
        <end position="116"/>
    </location>
</feature>
<evidence type="ECO:0000256" key="8">
    <source>
        <dbReference type="ARBA" id="ARBA00022801"/>
    </source>
</evidence>
<evidence type="ECO:0000256" key="2">
    <source>
        <dbReference type="ARBA" id="ARBA00004651"/>
    </source>
</evidence>
<keyword evidence="11" id="KW-0482">Metalloprotease</keyword>
<feature type="domain" description="Peptidase M50" evidence="14">
    <location>
        <begin position="133"/>
        <end position="170"/>
    </location>
</feature>
<dbReference type="GO" id="GO:0005886">
    <property type="term" value="C:plasma membrane"/>
    <property type="evidence" value="ECO:0007669"/>
    <property type="project" value="UniProtKB-SubCell"/>
</dbReference>
<keyword evidence="10 13" id="KW-1133">Transmembrane helix</keyword>
<evidence type="ECO:0000259" key="14">
    <source>
        <dbReference type="Pfam" id="PF02163"/>
    </source>
</evidence>
<evidence type="ECO:0000313" key="15">
    <source>
        <dbReference type="EMBL" id="MBI4132054.1"/>
    </source>
</evidence>
<dbReference type="GO" id="GO:0046872">
    <property type="term" value="F:metal ion binding"/>
    <property type="evidence" value="ECO:0007669"/>
    <property type="project" value="UniProtKB-KW"/>
</dbReference>
<keyword evidence="5 15" id="KW-0645">Protease</keyword>
<evidence type="ECO:0000256" key="7">
    <source>
        <dbReference type="ARBA" id="ARBA00022723"/>
    </source>
</evidence>
<dbReference type="Pfam" id="PF02163">
    <property type="entry name" value="Peptidase_M50"/>
    <property type="match status" value="1"/>
</dbReference>
<evidence type="ECO:0000256" key="11">
    <source>
        <dbReference type="ARBA" id="ARBA00023049"/>
    </source>
</evidence>
<sequence length="215" mass="22844">METTIITVAFQLAILIFSVVVHEVSHGLAANALGDQTAKYAGRLTLNPISHLDPVGSVLVPLASFLLGGIIIGWAKPVPYNPANLRVKNQDIGSAVVGAAGPTANIAIALVFGLALRSAAAWAPALGGAAPALMEIMGAIVLVNLVLAVFNFVPIPPLDGSKVLFSILPAQWQGLRFSLERFGFLLLLIFIFYFSQWIIPIVRFLFGIITGMEPF</sequence>
<comment type="cofactor">
    <cofactor evidence="1">
        <name>Zn(2+)</name>
        <dbReference type="ChEBI" id="CHEBI:29105"/>
    </cofactor>
</comment>
<gene>
    <name evidence="15" type="ORF">HY474_00290</name>
</gene>
<dbReference type="PANTHER" id="PTHR35864:SF1">
    <property type="entry name" value="ZINC METALLOPROTEASE YWHC-RELATED"/>
    <property type="match status" value="1"/>
</dbReference>
<evidence type="ECO:0000256" key="5">
    <source>
        <dbReference type="ARBA" id="ARBA00022670"/>
    </source>
</evidence>
<dbReference type="CDD" id="cd06158">
    <property type="entry name" value="S2P-M50_like_1"/>
    <property type="match status" value="1"/>
</dbReference>
<dbReference type="InterPro" id="IPR044537">
    <property type="entry name" value="Rip2-like"/>
</dbReference>
<dbReference type="PANTHER" id="PTHR35864">
    <property type="entry name" value="ZINC METALLOPROTEASE MJ0611-RELATED"/>
    <property type="match status" value="1"/>
</dbReference>
<proteinExistence type="inferred from homology"/>
<dbReference type="InterPro" id="IPR008915">
    <property type="entry name" value="Peptidase_M50"/>
</dbReference>
<dbReference type="GO" id="GO:0008237">
    <property type="term" value="F:metallopeptidase activity"/>
    <property type="evidence" value="ECO:0007669"/>
    <property type="project" value="UniProtKB-KW"/>
</dbReference>
<evidence type="ECO:0000256" key="13">
    <source>
        <dbReference type="SAM" id="Phobius"/>
    </source>
</evidence>
<protein>
    <submittedName>
        <fullName evidence="15">Site-2 protease family protein</fullName>
    </submittedName>
</protein>
<evidence type="ECO:0000256" key="9">
    <source>
        <dbReference type="ARBA" id="ARBA00022833"/>
    </source>
</evidence>
<evidence type="ECO:0000256" key="12">
    <source>
        <dbReference type="ARBA" id="ARBA00023136"/>
    </source>
</evidence>
<reference evidence="15" key="1">
    <citation type="submission" date="2020-07" db="EMBL/GenBank/DDBJ databases">
        <title>Huge and variable diversity of episymbiotic CPR bacteria and DPANN archaea in groundwater ecosystems.</title>
        <authorList>
            <person name="He C.Y."/>
            <person name="Keren R."/>
            <person name="Whittaker M."/>
            <person name="Farag I.F."/>
            <person name="Doudna J."/>
            <person name="Cate J.H.D."/>
            <person name="Banfield J.F."/>
        </authorList>
    </citation>
    <scope>NUCLEOTIDE SEQUENCE</scope>
    <source>
        <strain evidence="15">NC_groundwater_1226_Ag_S-0.1um_59_124</strain>
    </source>
</reference>
<keyword evidence="9" id="KW-0862">Zinc</keyword>
<keyword evidence="7" id="KW-0479">Metal-binding</keyword>
<feature type="transmembrane region" description="Helical" evidence="13">
    <location>
        <begin position="58"/>
        <end position="75"/>
    </location>
</feature>
<evidence type="ECO:0000256" key="3">
    <source>
        <dbReference type="ARBA" id="ARBA00007931"/>
    </source>
</evidence>
<keyword evidence="6 13" id="KW-0812">Transmembrane</keyword>
<evidence type="ECO:0000313" key="16">
    <source>
        <dbReference type="Proteomes" id="UP000704960"/>
    </source>
</evidence>
<dbReference type="GO" id="GO:0006508">
    <property type="term" value="P:proteolysis"/>
    <property type="evidence" value="ECO:0007669"/>
    <property type="project" value="UniProtKB-KW"/>
</dbReference>